<dbReference type="AlphaFoldDB" id="A0A0R2B0K7"/>
<dbReference type="Pfam" id="PF15980">
    <property type="entry name" value="ComGF"/>
    <property type="match status" value="1"/>
</dbReference>
<dbReference type="EMBL" id="AYZQ01000001">
    <property type="protein sequence ID" value="KRM73054.1"/>
    <property type="molecule type" value="Genomic_DNA"/>
</dbReference>
<proteinExistence type="predicted"/>
<accession>A0A0R2B0K7</accession>
<evidence type="ECO:0000313" key="1">
    <source>
        <dbReference type="EMBL" id="KRM73054.1"/>
    </source>
</evidence>
<gene>
    <name evidence="1" type="ORF">FC34_GL000775</name>
</gene>
<dbReference type="InterPro" id="IPR016977">
    <property type="entry name" value="ComGF"/>
</dbReference>
<comment type="caution">
    <text evidence="1">The sequence shown here is derived from an EMBL/GenBank/DDBJ whole genome shotgun (WGS) entry which is preliminary data.</text>
</comment>
<dbReference type="Proteomes" id="UP000051672">
    <property type="component" value="Unassembled WGS sequence"/>
</dbReference>
<name>A0A0R2B0K7_9LACO</name>
<dbReference type="PATRIC" id="fig|1423727.3.peg.782"/>
<protein>
    <submittedName>
        <fullName evidence="1">Uncharacterized protein</fullName>
    </submittedName>
</protein>
<reference evidence="1 2" key="1">
    <citation type="journal article" date="2015" name="Genome Announc.">
        <title>Expanding the biotechnology potential of lactobacilli through comparative genomics of 213 strains and associated genera.</title>
        <authorList>
            <person name="Sun Z."/>
            <person name="Harris H.M."/>
            <person name="McCann A."/>
            <person name="Guo C."/>
            <person name="Argimon S."/>
            <person name="Zhang W."/>
            <person name="Yang X."/>
            <person name="Jeffery I.B."/>
            <person name="Cooney J.C."/>
            <person name="Kagawa T.F."/>
            <person name="Liu W."/>
            <person name="Song Y."/>
            <person name="Salvetti E."/>
            <person name="Wrobel A."/>
            <person name="Rasinkangas P."/>
            <person name="Parkhill J."/>
            <person name="Rea M.C."/>
            <person name="O'Sullivan O."/>
            <person name="Ritari J."/>
            <person name="Douillard F.P."/>
            <person name="Paul Ross R."/>
            <person name="Yang R."/>
            <person name="Briner A.E."/>
            <person name="Felis G.E."/>
            <person name="de Vos W.M."/>
            <person name="Barrangou R."/>
            <person name="Klaenhammer T.R."/>
            <person name="Caufield P.W."/>
            <person name="Cui Y."/>
            <person name="Zhang H."/>
            <person name="O'Toole P.W."/>
        </authorList>
    </citation>
    <scope>NUCLEOTIDE SEQUENCE [LARGE SCALE GENOMIC DNA]</scope>
    <source>
        <strain evidence="1 2">DSM 23927</strain>
    </source>
</reference>
<organism evidence="1 2">
    <name type="scientific">Lacticaseibacillus brantae DSM 23927</name>
    <dbReference type="NCBI Taxonomy" id="1423727"/>
    <lineage>
        <taxon>Bacteria</taxon>
        <taxon>Bacillati</taxon>
        <taxon>Bacillota</taxon>
        <taxon>Bacilli</taxon>
        <taxon>Lactobacillales</taxon>
        <taxon>Lactobacillaceae</taxon>
        <taxon>Lacticaseibacillus</taxon>
    </lineage>
</organism>
<sequence>MIEVIISLGLLITLTLFWRPMVQLLTHGSPDADILAVLKLDATLEQQLVNKSVRQVTSNRLDFTAEDKVYQLERYRGNGAVMLRLTTDKGGHMPLLLGIDDISFTTDDGVRYLLRKHGRLYTGQIR</sequence>
<evidence type="ECO:0000313" key="2">
    <source>
        <dbReference type="Proteomes" id="UP000051672"/>
    </source>
</evidence>
<dbReference type="STRING" id="1423727.FC34_GL000775"/>
<keyword evidence="2" id="KW-1185">Reference proteome</keyword>